<reference evidence="1" key="2">
    <citation type="journal article" date="2021" name="Microbiome">
        <title>Successional dynamics and alternative stable states in a saline activated sludge microbial community over 9 years.</title>
        <authorList>
            <person name="Wang Y."/>
            <person name="Ye J."/>
            <person name="Ju F."/>
            <person name="Liu L."/>
            <person name="Boyd J.A."/>
            <person name="Deng Y."/>
            <person name="Parks D.H."/>
            <person name="Jiang X."/>
            <person name="Yin X."/>
            <person name="Woodcroft B.J."/>
            <person name="Tyson G.W."/>
            <person name="Hugenholtz P."/>
            <person name="Polz M.F."/>
            <person name="Zhang T."/>
        </authorList>
    </citation>
    <scope>NUCLEOTIDE SEQUENCE</scope>
    <source>
        <strain evidence="1">HKST-UBA09</strain>
    </source>
</reference>
<gene>
    <name evidence="1" type="ORF">KC669_04685</name>
</gene>
<name>A0A955LBW4_9BACT</name>
<organism evidence="1 2">
    <name type="scientific">Candidatus Dojkabacteria bacterium</name>
    <dbReference type="NCBI Taxonomy" id="2099670"/>
    <lineage>
        <taxon>Bacteria</taxon>
        <taxon>Candidatus Dojkabacteria</taxon>
    </lineage>
</organism>
<evidence type="ECO:0008006" key="3">
    <source>
        <dbReference type="Google" id="ProtNLM"/>
    </source>
</evidence>
<dbReference type="SUPFAM" id="SSF52540">
    <property type="entry name" value="P-loop containing nucleoside triphosphate hydrolases"/>
    <property type="match status" value="1"/>
</dbReference>
<dbReference type="EMBL" id="JAGQLF010000083">
    <property type="protein sequence ID" value="MCA9387303.1"/>
    <property type="molecule type" value="Genomic_DNA"/>
</dbReference>
<evidence type="ECO:0000313" key="2">
    <source>
        <dbReference type="Proteomes" id="UP000714915"/>
    </source>
</evidence>
<sequence>MKEYILIGGAPLVGKSTIVFNYHDYIHVSTDDIRSLMQNLYEPESNEDLFYGYQLNAEQFYDKYKSAQKVFELEKKQAEETQKGVEALIKSDFNWNKILIEGIAITPEFVRKLEKSYSQIKFQTIFLYDNNKERIKKRLFSRGLYDYANKYPDELKFIELEWVILYNAYFKTEAEKYGFKIINVDDL</sequence>
<reference evidence="1" key="1">
    <citation type="submission" date="2020-04" db="EMBL/GenBank/DDBJ databases">
        <authorList>
            <person name="Zhang T."/>
        </authorList>
    </citation>
    <scope>NUCLEOTIDE SEQUENCE</scope>
    <source>
        <strain evidence="1">HKST-UBA09</strain>
    </source>
</reference>
<dbReference type="Gene3D" id="3.40.50.300">
    <property type="entry name" value="P-loop containing nucleotide triphosphate hydrolases"/>
    <property type="match status" value="1"/>
</dbReference>
<comment type="caution">
    <text evidence="1">The sequence shown here is derived from an EMBL/GenBank/DDBJ whole genome shotgun (WGS) entry which is preliminary data.</text>
</comment>
<dbReference type="Proteomes" id="UP000714915">
    <property type="component" value="Unassembled WGS sequence"/>
</dbReference>
<protein>
    <recommendedName>
        <fullName evidence="3">UDP-N-acetylglucosamine kinase</fullName>
    </recommendedName>
</protein>
<dbReference type="InterPro" id="IPR027417">
    <property type="entry name" value="P-loop_NTPase"/>
</dbReference>
<accession>A0A955LBW4</accession>
<proteinExistence type="predicted"/>
<evidence type="ECO:0000313" key="1">
    <source>
        <dbReference type="EMBL" id="MCA9387303.1"/>
    </source>
</evidence>
<dbReference type="AlphaFoldDB" id="A0A955LBW4"/>